<feature type="compositionally biased region" description="Low complexity" evidence="1">
    <location>
        <begin position="135"/>
        <end position="145"/>
    </location>
</feature>
<dbReference type="OrthoDB" id="786617at2759"/>
<feature type="region of interest" description="Disordered" evidence="1">
    <location>
        <begin position="223"/>
        <end position="253"/>
    </location>
</feature>
<gene>
    <name evidence="2" type="ORF">CTI12_AA220090</name>
</gene>
<feature type="compositionally biased region" description="Basic residues" evidence="1">
    <location>
        <begin position="153"/>
        <end position="166"/>
    </location>
</feature>
<accession>A0A2U1NRG7</accession>
<dbReference type="PANTHER" id="PTHR36808">
    <property type="entry name" value="TRANSCRIPTIONAL REGULATOR ATRX-LIKE PROTEIN"/>
    <property type="match status" value="1"/>
</dbReference>
<dbReference type="Pfam" id="PF14223">
    <property type="entry name" value="Retrotran_gag_2"/>
    <property type="match status" value="1"/>
</dbReference>
<feature type="compositionally biased region" description="Basic residues" evidence="1">
    <location>
        <begin position="23"/>
        <end position="36"/>
    </location>
</feature>
<dbReference type="EMBL" id="PKPP01002315">
    <property type="protein sequence ID" value="PWA76103.1"/>
    <property type="molecule type" value="Genomic_DNA"/>
</dbReference>
<keyword evidence="3" id="KW-1185">Reference proteome</keyword>
<feature type="region of interest" description="Disordered" evidence="1">
    <location>
        <begin position="279"/>
        <end position="371"/>
    </location>
</feature>
<dbReference type="PANTHER" id="PTHR36808:SF1">
    <property type="entry name" value="TRANSCRIPTIONAL REGULATOR ATRX-LIKE PROTEIN"/>
    <property type="match status" value="1"/>
</dbReference>
<feature type="compositionally biased region" description="Basic residues" evidence="1">
    <location>
        <begin position="118"/>
        <end position="130"/>
    </location>
</feature>
<comment type="caution">
    <text evidence="2">The sequence shown here is derived from an EMBL/GenBank/DDBJ whole genome shotgun (WGS) entry which is preliminary data.</text>
</comment>
<dbReference type="Proteomes" id="UP000245207">
    <property type="component" value="Unassembled WGS sequence"/>
</dbReference>
<feature type="compositionally biased region" description="Low complexity" evidence="1">
    <location>
        <begin position="51"/>
        <end position="62"/>
    </location>
</feature>
<evidence type="ECO:0000256" key="1">
    <source>
        <dbReference type="SAM" id="MobiDB-lite"/>
    </source>
</evidence>
<feature type="region of interest" description="Disordered" evidence="1">
    <location>
        <begin position="533"/>
        <end position="573"/>
    </location>
</feature>
<feature type="compositionally biased region" description="Basic and acidic residues" evidence="1">
    <location>
        <begin position="296"/>
        <end position="305"/>
    </location>
</feature>
<sequence>MGRSSSSSKRKYSKKKTSSEGRRIKKSRRSKSKKIRHHDDSFSSYSDDESSSSSLYSSSSSEGEYNKSKRSRSRGRNEVKSSSKKRTRKRYSSEESSKDSPPVKKRKRSKKKADESKKKSKKIRKKKKAKRDAYTSDSESCSTCSSDEEHSPRRSRGRSGTRKNRSRSSSPSNSYFDDESNEEKMVDNNSRRLKSVITVAKPPENEDLDVLKKDELKDEIVYDYDDYPTSKSNDSNELVDRSNVPPEKSGIEVDSASGNIVSEVEDLESILRQKALENLSKFRGGHHTKPVVPVNNEHKSDKSGVKEPTSAGVSMSPVSQPVIPRSRFTWRRDPSVPIRKEEKAATSSGPHSGGSQPAAPKLPSAGLSSTRTVQNKFVNEKSKVLANINKIIGSRRNNEVKKSTVSQVENKIVNVKSQVIANTNISGVGNNEVKKLTTAQVENEIVNDKPKVMADTGNSIGDIGIGEVKNSTASRVENKNVNEKLKVMADTDNTTCSIVTSEAEKAIAGQLENKNVNEKLKVMVDTDKPISGIETSEVKMSTAVETPSSTSTKEGSSKEQRNESNDNSQFEKKTMTVMRGGEMVQEAAQTMSSTIRRIYGSSCFVHLLNDKVHATGEFEENNGVMKKEEHAYADQPAPKPQDNPNYTTWISNDAHVRMLLLSTISESAFGHVQHTTTSRDLWLALERAYAPNTISREFTLKQQLLKITMKSDETPSSY</sequence>
<protein>
    <submittedName>
        <fullName evidence="2">Uncharacterized protein</fullName>
    </submittedName>
</protein>
<reference evidence="2 3" key="1">
    <citation type="journal article" date="2018" name="Mol. Plant">
        <title>The genome of Artemisia annua provides insight into the evolution of Asteraceae family and artemisinin biosynthesis.</title>
        <authorList>
            <person name="Shen Q."/>
            <person name="Zhang L."/>
            <person name="Liao Z."/>
            <person name="Wang S."/>
            <person name="Yan T."/>
            <person name="Shi P."/>
            <person name="Liu M."/>
            <person name="Fu X."/>
            <person name="Pan Q."/>
            <person name="Wang Y."/>
            <person name="Lv Z."/>
            <person name="Lu X."/>
            <person name="Zhang F."/>
            <person name="Jiang W."/>
            <person name="Ma Y."/>
            <person name="Chen M."/>
            <person name="Hao X."/>
            <person name="Li L."/>
            <person name="Tang Y."/>
            <person name="Lv G."/>
            <person name="Zhou Y."/>
            <person name="Sun X."/>
            <person name="Brodelius P.E."/>
            <person name="Rose J.K.C."/>
            <person name="Tang K."/>
        </authorList>
    </citation>
    <scope>NUCLEOTIDE SEQUENCE [LARGE SCALE GENOMIC DNA]</scope>
    <source>
        <strain evidence="3">cv. Huhao1</strain>
        <tissue evidence="2">Leaf</tissue>
    </source>
</reference>
<feature type="compositionally biased region" description="Basic and acidic residues" evidence="1">
    <location>
        <begin position="555"/>
        <end position="573"/>
    </location>
</feature>
<feature type="compositionally biased region" description="Basic and acidic residues" evidence="1">
    <location>
        <begin position="91"/>
        <end position="102"/>
    </location>
</feature>
<dbReference type="AlphaFoldDB" id="A0A2U1NRG7"/>
<feature type="compositionally biased region" description="Low complexity" evidence="1">
    <location>
        <begin position="545"/>
        <end position="554"/>
    </location>
</feature>
<organism evidence="2 3">
    <name type="scientific">Artemisia annua</name>
    <name type="common">Sweet wormwood</name>
    <dbReference type="NCBI Taxonomy" id="35608"/>
    <lineage>
        <taxon>Eukaryota</taxon>
        <taxon>Viridiplantae</taxon>
        <taxon>Streptophyta</taxon>
        <taxon>Embryophyta</taxon>
        <taxon>Tracheophyta</taxon>
        <taxon>Spermatophyta</taxon>
        <taxon>Magnoliopsida</taxon>
        <taxon>eudicotyledons</taxon>
        <taxon>Gunneridae</taxon>
        <taxon>Pentapetalae</taxon>
        <taxon>asterids</taxon>
        <taxon>campanulids</taxon>
        <taxon>Asterales</taxon>
        <taxon>Asteraceae</taxon>
        <taxon>Asteroideae</taxon>
        <taxon>Anthemideae</taxon>
        <taxon>Artemisiinae</taxon>
        <taxon>Artemisia</taxon>
    </lineage>
</organism>
<proteinExistence type="predicted"/>
<feature type="compositionally biased region" description="Basic and acidic residues" evidence="1">
    <location>
        <begin position="330"/>
        <end position="344"/>
    </location>
</feature>
<evidence type="ECO:0000313" key="3">
    <source>
        <dbReference type="Proteomes" id="UP000245207"/>
    </source>
</evidence>
<evidence type="ECO:0000313" key="2">
    <source>
        <dbReference type="EMBL" id="PWA76103.1"/>
    </source>
</evidence>
<feature type="region of interest" description="Disordered" evidence="1">
    <location>
        <begin position="1"/>
        <end position="191"/>
    </location>
</feature>
<name>A0A2U1NRG7_ARTAN</name>
<feature type="compositionally biased region" description="Polar residues" evidence="1">
    <location>
        <begin position="345"/>
        <end position="355"/>
    </location>
</feature>